<dbReference type="EMBL" id="JAGTXO010000035">
    <property type="protein sequence ID" value="KAG8460107.1"/>
    <property type="molecule type" value="Genomic_DNA"/>
</dbReference>
<dbReference type="Pfam" id="PF02779">
    <property type="entry name" value="Transket_pyr"/>
    <property type="match status" value="1"/>
</dbReference>
<proteinExistence type="inferred from homology"/>
<protein>
    <recommendedName>
        <fullName evidence="13">2-oxoglutarate dehydrogenase, mitochondrial</fullName>
        <ecNumber evidence="5">1.2.4.2</ecNumber>
    </recommendedName>
    <alternativeName>
        <fullName evidence="14">2-oxoglutarate dehydrogenase complex component E1</fullName>
    </alternativeName>
</protein>
<comment type="cofactor">
    <cofactor evidence="1">
        <name>Mg(2+)</name>
        <dbReference type="ChEBI" id="CHEBI:18420"/>
    </cofactor>
</comment>
<dbReference type="CDD" id="cd02016">
    <property type="entry name" value="TPP_E1_OGDC_like"/>
    <property type="match status" value="1"/>
</dbReference>
<dbReference type="AlphaFoldDB" id="A0A8J5XB09"/>
<dbReference type="OrthoDB" id="413077at2759"/>
<dbReference type="InterPro" id="IPR005475">
    <property type="entry name" value="Transketolase-like_Pyr-bd"/>
</dbReference>
<keyword evidence="6" id="KW-0479">Metal-binding</keyword>
<evidence type="ECO:0000256" key="10">
    <source>
        <dbReference type="ARBA" id="ARBA00023052"/>
    </source>
</evidence>
<dbReference type="InterPro" id="IPR032106">
    <property type="entry name" value="2-oxogl_dehyd_N"/>
</dbReference>
<evidence type="ECO:0000256" key="3">
    <source>
        <dbReference type="ARBA" id="ARBA00004173"/>
    </source>
</evidence>
<dbReference type="PIRSF" id="PIRSF000157">
    <property type="entry name" value="Oxoglu_dh_E1"/>
    <property type="match status" value="1"/>
</dbReference>
<evidence type="ECO:0000256" key="4">
    <source>
        <dbReference type="ARBA" id="ARBA00006936"/>
    </source>
</evidence>
<dbReference type="GO" id="GO:0005739">
    <property type="term" value="C:mitochondrion"/>
    <property type="evidence" value="ECO:0007669"/>
    <property type="project" value="UniProtKB-SubCell"/>
</dbReference>
<evidence type="ECO:0000256" key="12">
    <source>
        <dbReference type="ARBA" id="ARBA00037426"/>
    </source>
</evidence>
<dbReference type="InterPro" id="IPR001017">
    <property type="entry name" value="DH_E1"/>
</dbReference>
<feature type="domain" description="Transketolase-like pyrimidine-binding" evidence="16">
    <location>
        <begin position="632"/>
        <end position="843"/>
    </location>
</feature>
<dbReference type="FunFam" id="3.40.50.970:FF:000002">
    <property type="entry name" value="2-oxoglutarate dehydrogenase, E1 component"/>
    <property type="match status" value="1"/>
</dbReference>
<organism evidence="17 18">
    <name type="scientific">Diacronema lutheri</name>
    <name type="common">Unicellular marine alga</name>
    <name type="synonym">Monochrysis lutheri</name>
    <dbReference type="NCBI Taxonomy" id="2081491"/>
    <lineage>
        <taxon>Eukaryota</taxon>
        <taxon>Haptista</taxon>
        <taxon>Haptophyta</taxon>
        <taxon>Pavlovophyceae</taxon>
        <taxon>Pavlovales</taxon>
        <taxon>Pavlovaceae</taxon>
        <taxon>Diacronema</taxon>
    </lineage>
</organism>
<keyword evidence="8" id="KW-0809">Transit peptide</keyword>
<dbReference type="Gene3D" id="1.10.287.1150">
    <property type="entry name" value="TPP helical domain"/>
    <property type="match status" value="1"/>
</dbReference>
<evidence type="ECO:0000256" key="7">
    <source>
        <dbReference type="ARBA" id="ARBA00022842"/>
    </source>
</evidence>
<keyword evidence="7" id="KW-0460">Magnesium</keyword>
<dbReference type="PANTHER" id="PTHR23152:SF4">
    <property type="entry name" value="2-OXOADIPATE DEHYDROGENASE COMPLEX COMPONENT E1"/>
    <property type="match status" value="1"/>
</dbReference>
<evidence type="ECO:0000256" key="1">
    <source>
        <dbReference type="ARBA" id="ARBA00001946"/>
    </source>
</evidence>
<keyword evidence="9" id="KW-0560">Oxidoreductase</keyword>
<comment type="function">
    <text evidence="12">The 2-oxoglutarate dehydrogenase complex catalyzes the overall conversion of 2-oxoglutarate to succinyl-CoA and CO(2). It contains multiple copies of three enzymatic components: 2-oxoglutarate dehydrogenase (E1), dihydrolipoamide succinyltransferase (E2) and lipoamide dehydrogenase (E3).</text>
</comment>
<evidence type="ECO:0000256" key="5">
    <source>
        <dbReference type="ARBA" id="ARBA00012280"/>
    </source>
</evidence>
<dbReference type="GO" id="GO:0046872">
    <property type="term" value="F:metal ion binding"/>
    <property type="evidence" value="ECO:0007669"/>
    <property type="project" value="UniProtKB-KW"/>
</dbReference>
<dbReference type="InterPro" id="IPR029061">
    <property type="entry name" value="THDP-binding"/>
</dbReference>
<keyword evidence="11" id="KW-0496">Mitochondrion</keyword>
<gene>
    <name evidence="17" type="ORF">KFE25_014252</name>
</gene>
<evidence type="ECO:0000256" key="13">
    <source>
        <dbReference type="ARBA" id="ARBA00040267"/>
    </source>
</evidence>
<evidence type="ECO:0000259" key="16">
    <source>
        <dbReference type="SMART" id="SM00861"/>
    </source>
</evidence>
<dbReference type="Gene3D" id="3.40.50.11610">
    <property type="entry name" value="Multifunctional 2-oxoglutarate metabolism enzyme, C-terminal domain"/>
    <property type="match status" value="1"/>
</dbReference>
<dbReference type="Pfam" id="PF00676">
    <property type="entry name" value="E1_dh"/>
    <property type="match status" value="1"/>
</dbReference>
<comment type="similarity">
    <text evidence="4">Belongs to the alpha-ketoglutarate dehydrogenase family.</text>
</comment>
<name>A0A8J5XB09_DIALT</name>
<dbReference type="SMART" id="SM00861">
    <property type="entry name" value="Transket_pyr"/>
    <property type="match status" value="1"/>
</dbReference>
<evidence type="ECO:0000256" key="8">
    <source>
        <dbReference type="ARBA" id="ARBA00022946"/>
    </source>
</evidence>
<dbReference type="GO" id="GO:0045252">
    <property type="term" value="C:oxoglutarate dehydrogenase complex"/>
    <property type="evidence" value="ECO:0007669"/>
    <property type="project" value="TreeGrafter"/>
</dbReference>
<dbReference type="Gene3D" id="3.40.50.970">
    <property type="match status" value="1"/>
</dbReference>
<accession>A0A8J5XB09</accession>
<evidence type="ECO:0000313" key="17">
    <source>
        <dbReference type="EMBL" id="KAG8460107.1"/>
    </source>
</evidence>
<evidence type="ECO:0000256" key="2">
    <source>
        <dbReference type="ARBA" id="ARBA00001964"/>
    </source>
</evidence>
<dbReference type="InterPro" id="IPR042179">
    <property type="entry name" value="KGD_C_sf"/>
</dbReference>
<dbReference type="GO" id="GO:0006099">
    <property type="term" value="P:tricarboxylic acid cycle"/>
    <property type="evidence" value="ECO:0007669"/>
    <property type="project" value="TreeGrafter"/>
</dbReference>
<comment type="catalytic activity">
    <reaction evidence="15">
        <text>N(6)-[(R)-lipoyl]-L-lysyl-[protein] + 2-oxoglutarate + H(+) = N(6)-[(R)-S(8)-succinyldihydrolipoyl]-L-lysyl-[protein] + CO2</text>
        <dbReference type="Rhea" id="RHEA:12188"/>
        <dbReference type="Rhea" id="RHEA-COMP:10474"/>
        <dbReference type="Rhea" id="RHEA-COMP:20092"/>
        <dbReference type="ChEBI" id="CHEBI:15378"/>
        <dbReference type="ChEBI" id="CHEBI:16526"/>
        <dbReference type="ChEBI" id="CHEBI:16810"/>
        <dbReference type="ChEBI" id="CHEBI:83099"/>
        <dbReference type="ChEBI" id="CHEBI:83120"/>
        <dbReference type="EC" id="1.2.4.2"/>
    </reaction>
</comment>
<dbReference type="OMA" id="RDSYCRT"/>
<dbReference type="Gene3D" id="3.40.50.12470">
    <property type="match status" value="1"/>
</dbReference>
<dbReference type="NCBIfam" id="NF006914">
    <property type="entry name" value="PRK09404.1"/>
    <property type="match status" value="1"/>
</dbReference>
<dbReference type="EC" id="1.2.4.2" evidence="5"/>
<evidence type="ECO:0000256" key="15">
    <source>
        <dbReference type="ARBA" id="ARBA00051911"/>
    </source>
</evidence>
<comment type="subcellular location">
    <subcellularLocation>
        <location evidence="3">Mitochondrion</location>
    </subcellularLocation>
</comment>
<evidence type="ECO:0000256" key="9">
    <source>
        <dbReference type="ARBA" id="ARBA00023002"/>
    </source>
</evidence>
<reference evidence="17" key="1">
    <citation type="submission" date="2021-05" db="EMBL/GenBank/DDBJ databases">
        <title>The genome of the haptophyte Pavlova lutheri (Diacronema luteri, Pavlovales) - a model for lipid biosynthesis in eukaryotic algae.</title>
        <authorList>
            <person name="Hulatt C.J."/>
            <person name="Posewitz M.C."/>
        </authorList>
    </citation>
    <scope>NUCLEOTIDE SEQUENCE</scope>
    <source>
        <strain evidence="17">NIVA-4/92</strain>
    </source>
</reference>
<dbReference type="InterPro" id="IPR011603">
    <property type="entry name" value="2oxoglutarate_DH_E1"/>
</dbReference>
<dbReference type="NCBIfam" id="NF008907">
    <property type="entry name" value="PRK12270.1"/>
    <property type="match status" value="1"/>
</dbReference>
<keyword evidence="10" id="KW-0786">Thiamine pyrophosphate</keyword>
<comment type="cofactor">
    <cofactor evidence="2">
        <name>thiamine diphosphate</name>
        <dbReference type="ChEBI" id="CHEBI:58937"/>
    </cofactor>
</comment>
<sequence length="1003" mass="111665">MLPFARRGAARLAPLGRALSTKPAKKAPPHPYESFLSGGSTNYIDEMYQSWRANPEAVHRSWQVYFREAEAGGPNPFVPPPTLHAGQPLAAAVDTTMLMPITNDAISGHSETMKVVQLVRAFQHRGHNIANLDPLGVYDADLDGSIPQELDLANYGWTAADMEKEFDIGAFMASGFMSSDRPKLKLGKLIERLQQTYAGSIGVEYMHLADREQLNWIRDHLETPEPHVFPKDEKLRILDRLTWGDHFESFLANKFSAVKRFGVEGGESLIPGMKAMIDTATDLGVEAIVMGMPHRGRLSVLANVVRKPFESIFGEFQGKFGQENDWSGTGDVKYHLGMSYTRPTLNGKSIHLALVANPSHLEAVNPVVEGKTRAKQHFTGDTDRSRTMSILLHGDAAFSGQGVVFETMGLSDLHHYTTGGTIHIVVNNQIGFTTDPRSSRSSPYCTDVAKAISAPVFHVNGDDVEAVCFVTNLAAKWRQTFHKDVVVDIVCYRRHGHNEIDQPMFTQPLMYKAIAKQPTTWHTYCQKLIAEGTVTQEQVDRLSQSVIDEFTAKLELSKTHHPKKSEWLSSSWSGMHTPNIFSPVQDTGVSLDELRRIGKVISTIPLPVSQPHRKIKEIYEQRAKMVATGENLDWAMAEQLAFGSLLSENIHVRISGQDVERGTFSHRHAVVHDQVSGEKVMPLSMIGSDQAAFMACNSSLSEFAVLGFELGYSLESPNQLVVWEAQFGDFANTAQCIIDQFIASGEQKWVRQSGLVLLLPHGYDGQGPEHSSARLERFLQMSDDDPDVFPPMEHDTRRQIQEGNWQICNVTTPANYFHLLRRQTHRDFRKPLIVMSPKNLLRHRQCTSQLADFGTGTRFKRMIPDDGSGLVSDPSKVRKIVLCAGKVYYELLQERERRAKEAGGDTGGSDVAISRIEQLSPFPFDKVLAEAVKYPAAKIVWCQEEPKNAGAWAYVQPRIETALRKTSGQRATYAGRGPAAAVSTGYKDVHDREQTRLIADALS</sequence>
<keyword evidence="18" id="KW-1185">Reference proteome</keyword>
<dbReference type="FunFam" id="3.40.50.12470:FF:000003">
    <property type="entry name" value="2-oxoglutarate dehydrogenase E1 component"/>
    <property type="match status" value="1"/>
</dbReference>
<dbReference type="NCBIfam" id="TIGR00239">
    <property type="entry name" value="2oxo_dh_E1"/>
    <property type="match status" value="1"/>
</dbReference>
<evidence type="ECO:0000313" key="18">
    <source>
        <dbReference type="Proteomes" id="UP000751190"/>
    </source>
</evidence>
<dbReference type="SUPFAM" id="SSF52518">
    <property type="entry name" value="Thiamin diphosphate-binding fold (THDP-binding)"/>
    <property type="match status" value="2"/>
</dbReference>
<comment type="caution">
    <text evidence="17">The sequence shown here is derived from an EMBL/GenBank/DDBJ whole genome shotgun (WGS) entry which is preliminary data.</text>
</comment>
<dbReference type="Pfam" id="PF16078">
    <property type="entry name" value="2-oxogl_dehyd_N"/>
    <property type="match status" value="1"/>
</dbReference>
<dbReference type="Pfam" id="PF16870">
    <property type="entry name" value="OxoGdeHyase_C"/>
    <property type="match status" value="1"/>
</dbReference>
<dbReference type="InterPro" id="IPR031717">
    <property type="entry name" value="ODO-1/KGD_C"/>
</dbReference>
<dbReference type="PANTHER" id="PTHR23152">
    <property type="entry name" value="2-OXOGLUTARATE DEHYDROGENASE"/>
    <property type="match status" value="1"/>
</dbReference>
<dbReference type="GO" id="GO:0030976">
    <property type="term" value="F:thiamine pyrophosphate binding"/>
    <property type="evidence" value="ECO:0007669"/>
    <property type="project" value="InterPro"/>
</dbReference>
<evidence type="ECO:0000256" key="6">
    <source>
        <dbReference type="ARBA" id="ARBA00022723"/>
    </source>
</evidence>
<evidence type="ECO:0000256" key="11">
    <source>
        <dbReference type="ARBA" id="ARBA00023128"/>
    </source>
</evidence>
<evidence type="ECO:0000256" key="14">
    <source>
        <dbReference type="ARBA" id="ARBA00042984"/>
    </source>
</evidence>
<dbReference type="GO" id="GO:0004591">
    <property type="term" value="F:oxoglutarate dehydrogenase (succinyl-transferring) activity"/>
    <property type="evidence" value="ECO:0007669"/>
    <property type="project" value="UniProtKB-EC"/>
</dbReference>
<dbReference type="Proteomes" id="UP000751190">
    <property type="component" value="Unassembled WGS sequence"/>
</dbReference>